<feature type="transmembrane region" description="Helical" evidence="1">
    <location>
        <begin position="12"/>
        <end position="31"/>
    </location>
</feature>
<organism evidence="2 3">
    <name type="scientific">Nocardioides kribbensis</name>
    <dbReference type="NCBI Taxonomy" id="305517"/>
    <lineage>
        <taxon>Bacteria</taxon>
        <taxon>Bacillati</taxon>
        <taxon>Actinomycetota</taxon>
        <taxon>Actinomycetes</taxon>
        <taxon>Propionibacteriales</taxon>
        <taxon>Nocardioidaceae</taxon>
        <taxon>Nocardioides</taxon>
    </lineage>
</organism>
<keyword evidence="1" id="KW-1133">Transmembrane helix</keyword>
<keyword evidence="1" id="KW-0812">Transmembrane</keyword>
<evidence type="ECO:0000313" key="3">
    <source>
        <dbReference type="Proteomes" id="UP001482520"/>
    </source>
</evidence>
<dbReference type="Proteomes" id="UP001482520">
    <property type="component" value="Unassembled WGS sequence"/>
</dbReference>
<protein>
    <submittedName>
        <fullName evidence="2">Uncharacterized protein</fullName>
    </submittedName>
</protein>
<dbReference type="RefSeq" id="WP_193662255.1">
    <property type="nucleotide sequence ID" value="NZ_BAAAMM010000003.1"/>
</dbReference>
<evidence type="ECO:0000256" key="1">
    <source>
        <dbReference type="SAM" id="Phobius"/>
    </source>
</evidence>
<comment type="caution">
    <text evidence="2">The sequence shown here is derived from an EMBL/GenBank/DDBJ whole genome shotgun (WGS) entry which is preliminary data.</text>
</comment>
<feature type="transmembrane region" description="Helical" evidence="1">
    <location>
        <begin position="85"/>
        <end position="106"/>
    </location>
</feature>
<evidence type="ECO:0000313" key="2">
    <source>
        <dbReference type="EMBL" id="MEQ7847538.1"/>
    </source>
</evidence>
<proteinExistence type="predicted"/>
<feature type="transmembrane region" description="Helical" evidence="1">
    <location>
        <begin position="51"/>
        <end position="73"/>
    </location>
</feature>
<keyword evidence="3" id="KW-1185">Reference proteome</keyword>
<accession>A0ABV1NYE6</accession>
<reference evidence="2 3" key="1">
    <citation type="submission" date="2024-02" db="EMBL/GenBank/DDBJ databases">
        <title>Full genome sequence of Nocardioides kribbensis.</title>
        <authorList>
            <person name="Poletto B.L."/>
            <person name="Silva G."/>
            <person name="Galante D."/>
            <person name="Campos K.R."/>
            <person name="Santos M.B.N."/>
            <person name="Sacchi C.T."/>
        </authorList>
    </citation>
    <scope>NUCLEOTIDE SEQUENCE [LARGE SCALE GENOMIC DNA]</scope>
    <source>
        <strain evidence="2 3">O4R</strain>
    </source>
</reference>
<gene>
    <name evidence="2" type="ORF">V6R90_09635</name>
</gene>
<dbReference type="EMBL" id="JBEGDP010000009">
    <property type="protein sequence ID" value="MEQ7847538.1"/>
    <property type="molecule type" value="Genomic_DNA"/>
</dbReference>
<name>A0ABV1NYE6_9ACTN</name>
<sequence length="128" mass="13094">MSYSFILLRTALQAFGLLITLGLATAGSALLGFGVMTACTSTTPSCGLTDAVLVVGWLLQGALLLVAAALCAGPVVRRLRPATHLALAAAVPLVAVLVLAGTGWVADRSYCLPWHDPVGPGDYCDVTL</sequence>
<keyword evidence="1" id="KW-0472">Membrane</keyword>